<dbReference type="PANTHER" id="PTHR33442">
    <property type="entry name" value="TRANS-3-HYDROXY-L-PROLINE DEHYDRATASE"/>
    <property type="match status" value="1"/>
</dbReference>
<gene>
    <name evidence="2" type="ORF">GCU56_02520</name>
</gene>
<dbReference type="InterPro" id="IPR008794">
    <property type="entry name" value="Pro_racemase_fam"/>
</dbReference>
<dbReference type="RefSeq" id="WP_163479930.1">
    <property type="nucleotide sequence ID" value="NZ_JAAGWF010000003.1"/>
</dbReference>
<organism evidence="2 3">
    <name type="scientific">Geodermatophilus sabuli</name>
    <dbReference type="NCBI Taxonomy" id="1564158"/>
    <lineage>
        <taxon>Bacteria</taxon>
        <taxon>Bacillati</taxon>
        <taxon>Actinomycetota</taxon>
        <taxon>Actinomycetes</taxon>
        <taxon>Geodermatophilales</taxon>
        <taxon>Geodermatophilaceae</taxon>
        <taxon>Geodermatophilus</taxon>
    </lineage>
</organism>
<reference evidence="2 3" key="1">
    <citation type="submission" date="2020-02" db="EMBL/GenBank/DDBJ databases">
        <title>Geodermatophilus sabuli CPCC 205279 I12A-02694.</title>
        <authorList>
            <person name="Jiang Z."/>
        </authorList>
    </citation>
    <scope>NUCLEOTIDE SEQUENCE [LARGE SCALE GENOMIC DNA]</scope>
    <source>
        <strain evidence="2 3">I12A-02694</strain>
    </source>
</reference>
<evidence type="ECO:0000256" key="1">
    <source>
        <dbReference type="ARBA" id="ARBA00007529"/>
    </source>
</evidence>
<dbReference type="Pfam" id="PF05544">
    <property type="entry name" value="Pro_racemase"/>
    <property type="match status" value="1"/>
</dbReference>
<comment type="caution">
    <text evidence="2">The sequence shown here is derived from an EMBL/GenBank/DDBJ whole genome shotgun (WGS) entry which is preliminary data.</text>
</comment>
<dbReference type="PANTHER" id="PTHR33442:SF1">
    <property type="entry name" value="TRANS-3-HYDROXY-L-PROLINE DEHYDRATASE"/>
    <property type="match status" value="1"/>
</dbReference>
<evidence type="ECO:0000313" key="3">
    <source>
        <dbReference type="Proteomes" id="UP000470246"/>
    </source>
</evidence>
<name>A0A7K3VWK7_9ACTN</name>
<dbReference type="GO" id="GO:0016836">
    <property type="term" value="F:hydro-lyase activity"/>
    <property type="evidence" value="ECO:0007669"/>
    <property type="project" value="TreeGrafter"/>
</dbReference>
<protein>
    <submittedName>
        <fullName evidence="2">Proline racemase family protein</fullName>
    </submittedName>
</protein>
<accession>A0A7K3VWK7</accession>
<keyword evidence="3" id="KW-1185">Reference proteome</keyword>
<dbReference type="Proteomes" id="UP000470246">
    <property type="component" value="Unassembled WGS sequence"/>
</dbReference>
<sequence>MTVAERRGRAIEDPDVQALRAVLCSEPRDHADMYGGFVVPPDDAGAPLGVVSWHEDGASTACGHGTIALGVWAVETGRVAAPRG</sequence>
<dbReference type="SUPFAM" id="SSF54506">
    <property type="entry name" value="Diaminopimelate epimerase-like"/>
    <property type="match status" value="1"/>
</dbReference>
<dbReference type="Gene3D" id="3.10.310.10">
    <property type="entry name" value="Diaminopimelate Epimerase, Chain A, domain 1"/>
    <property type="match status" value="1"/>
</dbReference>
<proteinExistence type="inferred from homology"/>
<evidence type="ECO:0000313" key="2">
    <source>
        <dbReference type="EMBL" id="NEK56750.1"/>
    </source>
</evidence>
<dbReference type="EMBL" id="JAAGWF010000003">
    <property type="protein sequence ID" value="NEK56750.1"/>
    <property type="molecule type" value="Genomic_DNA"/>
</dbReference>
<comment type="similarity">
    <text evidence="1">Belongs to the proline racemase family.</text>
</comment>
<dbReference type="AlphaFoldDB" id="A0A7K3VWK7"/>